<dbReference type="Proteomes" id="UP000789595">
    <property type="component" value="Unassembled WGS sequence"/>
</dbReference>
<name>A0A8J2WI07_9STRA</name>
<feature type="compositionally biased region" description="Pro residues" evidence="1">
    <location>
        <begin position="176"/>
        <end position="185"/>
    </location>
</feature>
<feature type="region of interest" description="Disordered" evidence="1">
    <location>
        <begin position="253"/>
        <end position="297"/>
    </location>
</feature>
<feature type="domain" description="Histone methyltransferase Tudor" evidence="2">
    <location>
        <begin position="200"/>
        <end position="239"/>
    </location>
</feature>
<accession>A0A8J2WI07</accession>
<dbReference type="CDD" id="cd04508">
    <property type="entry name" value="Tudor_SF"/>
    <property type="match status" value="1"/>
</dbReference>
<organism evidence="3 4">
    <name type="scientific">Pelagomonas calceolata</name>
    <dbReference type="NCBI Taxonomy" id="35677"/>
    <lineage>
        <taxon>Eukaryota</taxon>
        <taxon>Sar</taxon>
        <taxon>Stramenopiles</taxon>
        <taxon>Ochrophyta</taxon>
        <taxon>Pelagophyceae</taxon>
        <taxon>Pelagomonadales</taxon>
        <taxon>Pelagomonadaceae</taxon>
        <taxon>Pelagomonas</taxon>
    </lineage>
</organism>
<dbReference type="EMBL" id="CAKKNE010000002">
    <property type="protein sequence ID" value="CAH0369270.1"/>
    <property type="molecule type" value="Genomic_DNA"/>
</dbReference>
<feature type="compositionally biased region" description="Pro residues" evidence="1">
    <location>
        <begin position="108"/>
        <end position="131"/>
    </location>
</feature>
<keyword evidence="4" id="KW-1185">Reference proteome</keyword>
<gene>
    <name evidence="3" type="ORF">PECAL_2P23870</name>
</gene>
<evidence type="ECO:0000313" key="4">
    <source>
        <dbReference type="Proteomes" id="UP000789595"/>
    </source>
</evidence>
<feature type="region of interest" description="Disordered" evidence="1">
    <location>
        <begin position="104"/>
        <end position="202"/>
    </location>
</feature>
<comment type="caution">
    <text evidence="3">The sequence shown here is derived from an EMBL/GenBank/DDBJ whole genome shotgun (WGS) entry which is preliminary data.</text>
</comment>
<sequence>MAAVLQAQTDAPKVLQPADNPDVDIVPLRFGVKYASEQPMLALEYRDKASGELALKEIPLTLADDSKALEVYAALKESHARFLAPYIVSVAQVVRLIQLAIDNRGKAPPAPPRGDVPIRAPPDAPPTPLSPDVPSVASEIDSPDVLAAPASPASPPVLASPPKAAPESPPVLASPDAPPASPPEIPTLASPPSAPEPKFAVGDRVEARFEGKATYYAGKVTEVTGSTYSIAYDDGDHESNVAEDLIRVYAKTDDYSEDDVEEESIAESVGSTASFDASEPSRAEASDSDSDEAYAFD</sequence>
<reference evidence="3" key="1">
    <citation type="submission" date="2021-11" db="EMBL/GenBank/DDBJ databases">
        <authorList>
            <consortium name="Genoscope - CEA"/>
            <person name="William W."/>
        </authorList>
    </citation>
    <scope>NUCLEOTIDE SEQUENCE</scope>
</reference>
<feature type="compositionally biased region" description="Acidic residues" evidence="1">
    <location>
        <begin position="255"/>
        <end position="265"/>
    </location>
</feature>
<dbReference type="InterPro" id="IPR041291">
    <property type="entry name" value="TUDOR_5"/>
</dbReference>
<protein>
    <recommendedName>
        <fullName evidence="2">Histone methyltransferase Tudor domain-containing protein</fullName>
    </recommendedName>
</protein>
<feature type="compositionally biased region" description="Acidic residues" evidence="1">
    <location>
        <begin position="286"/>
        <end position="297"/>
    </location>
</feature>
<dbReference type="OrthoDB" id="79891at2759"/>
<proteinExistence type="predicted"/>
<feature type="compositionally biased region" description="Pro residues" evidence="1">
    <location>
        <begin position="152"/>
        <end position="169"/>
    </location>
</feature>
<evidence type="ECO:0000256" key="1">
    <source>
        <dbReference type="SAM" id="MobiDB-lite"/>
    </source>
</evidence>
<dbReference type="Gene3D" id="2.30.30.140">
    <property type="match status" value="1"/>
</dbReference>
<dbReference type="AlphaFoldDB" id="A0A8J2WI07"/>
<evidence type="ECO:0000313" key="3">
    <source>
        <dbReference type="EMBL" id="CAH0369270.1"/>
    </source>
</evidence>
<evidence type="ECO:0000259" key="2">
    <source>
        <dbReference type="Pfam" id="PF18359"/>
    </source>
</evidence>
<dbReference type="Pfam" id="PF18359">
    <property type="entry name" value="Tudor_5"/>
    <property type="match status" value="1"/>
</dbReference>